<reference evidence="1 2" key="1">
    <citation type="submission" date="2022-08" db="EMBL/GenBank/DDBJ databases">
        <title>Taxonomy of Curtobacterium flaccumfaciens.</title>
        <authorList>
            <person name="Osdaghi E."/>
            <person name="Taghavi S.M."/>
            <person name="Hamidizade M."/>
            <person name="Abachi H."/>
            <person name="Fazliarab A."/>
            <person name="Baeyen S."/>
            <person name="Portier P."/>
            <person name="Van Vaerenbergh J."/>
            <person name="Jacques M.-A."/>
        </authorList>
    </citation>
    <scope>NUCLEOTIDE SEQUENCE [LARGE SCALE GENOMIC DNA]</scope>
    <source>
        <strain evidence="1 2">LMG8786T</strain>
    </source>
</reference>
<comment type="caution">
    <text evidence="1">The sequence shown here is derived from an EMBL/GenBank/DDBJ whole genome shotgun (WGS) entry which is preliminary data.</text>
</comment>
<evidence type="ECO:0000313" key="1">
    <source>
        <dbReference type="EMBL" id="MCS6521123.1"/>
    </source>
</evidence>
<accession>A0ABT2HD45</accession>
<name>A0ABT2HD45_9MICO</name>
<dbReference type="Proteomes" id="UP001652264">
    <property type="component" value="Unassembled WGS sequence"/>
</dbReference>
<sequence>MMGYRYLLDNNALSRLTVEERSTPFIREHCRIPSEVLHEARFLPDIVSLTELEYRTTGRVLHHLQRVMKRVPVDDVRLVNLYSGKGNADPMLVACALDAVHEEEEGLFGDEWAIISNDDAVLAMARLFGITVLTSSELDPLLHGRAHATRHD</sequence>
<proteinExistence type="predicted"/>
<dbReference type="SUPFAM" id="SSF88723">
    <property type="entry name" value="PIN domain-like"/>
    <property type="match status" value="1"/>
</dbReference>
<keyword evidence="2" id="KW-1185">Reference proteome</keyword>
<gene>
    <name evidence="1" type="ORF">NYQ28_00910</name>
</gene>
<dbReference type="InterPro" id="IPR029060">
    <property type="entry name" value="PIN-like_dom_sf"/>
</dbReference>
<dbReference type="EMBL" id="JANVAD010000001">
    <property type="protein sequence ID" value="MCS6521123.1"/>
    <property type="molecule type" value="Genomic_DNA"/>
</dbReference>
<organism evidence="1 2">
    <name type="scientific">Curtobacterium citreum</name>
    <dbReference type="NCBI Taxonomy" id="2036"/>
    <lineage>
        <taxon>Bacteria</taxon>
        <taxon>Bacillati</taxon>
        <taxon>Actinomycetota</taxon>
        <taxon>Actinomycetes</taxon>
        <taxon>Micrococcales</taxon>
        <taxon>Microbacteriaceae</taxon>
        <taxon>Curtobacterium</taxon>
    </lineage>
</organism>
<dbReference type="GeneID" id="95324040"/>
<protein>
    <recommendedName>
        <fullName evidence="3">PIN domain-containing protein</fullName>
    </recommendedName>
</protein>
<dbReference type="RefSeq" id="WP_141861474.1">
    <property type="nucleotide sequence ID" value="NZ_BMNV01000002.1"/>
</dbReference>
<evidence type="ECO:0000313" key="2">
    <source>
        <dbReference type="Proteomes" id="UP001652264"/>
    </source>
</evidence>
<evidence type="ECO:0008006" key="3">
    <source>
        <dbReference type="Google" id="ProtNLM"/>
    </source>
</evidence>